<name>A0AAV4YCM7_CAEEX</name>
<evidence type="ECO:0000313" key="2">
    <source>
        <dbReference type="Proteomes" id="UP001054945"/>
    </source>
</evidence>
<dbReference type="AlphaFoldDB" id="A0AAV4YCM7"/>
<evidence type="ECO:0000313" key="1">
    <source>
        <dbReference type="EMBL" id="GIZ04136.1"/>
    </source>
</evidence>
<organism evidence="1 2">
    <name type="scientific">Caerostris extrusa</name>
    <name type="common">Bark spider</name>
    <name type="synonym">Caerostris bankana</name>
    <dbReference type="NCBI Taxonomy" id="172846"/>
    <lineage>
        <taxon>Eukaryota</taxon>
        <taxon>Metazoa</taxon>
        <taxon>Ecdysozoa</taxon>
        <taxon>Arthropoda</taxon>
        <taxon>Chelicerata</taxon>
        <taxon>Arachnida</taxon>
        <taxon>Araneae</taxon>
        <taxon>Araneomorphae</taxon>
        <taxon>Entelegynae</taxon>
        <taxon>Araneoidea</taxon>
        <taxon>Araneidae</taxon>
        <taxon>Caerostris</taxon>
    </lineage>
</organism>
<sequence length="102" mass="11479">MVSGVNRKLIVIVRTSGITCRFYQIKEKTFNPLPISPTLMNKHFNVEHLHPGLKLAGLPVVGKMPICGVMLMHGRVDSRNFFRPMRSVDGMEGKKKSCRPTT</sequence>
<proteinExistence type="predicted"/>
<dbReference type="EMBL" id="BPLR01001692">
    <property type="protein sequence ID" value="GIZ04136.1"/>
    <property type="molecule type" value="Genomic_DNA"/>
</dbReference>
<keyword evidence="2" id="KW-1185">Reference proteome</keyword>
<gene>
    <name evidence="1" type="ORF">CEXT_13571</name>
</gene>
<protein>
    <submittedName>
        <fullName evidence="1">Uncharacterized protein</fullName>
    </submittedName>
</protein>
<accession>A0AAV4YCM7</accession>
<comment type="caution">
    <text evidence="1">The sequence shown here is derived from an EMBL/GenBank/DDBJ whole genome shotgun (WGS) entry which is preliminary data.</text>
</comment>
<reference evidence="1 2" key="1">
    <citation type="submission" date="2021-06" db="EMBL/GenBank/DDBJ databases">
        <title>Caerostris extrusa draft genome.</title>
        <authorList>
            <person name="Kono N."/>
            <person name="Arakawa K."/>
        </authorList>
    </citation>
    <scope>NUCLEOTIDE SEQUENCE [LARGE SCALE GENOMIC DNA]</scope>
</reference>
<dbReference type="Proteomes" id="UP001054945">
    <property type="component" value="Unassembled WGS sequence"/>
</dbReference>